<organism evidence="1">
    <name type="scientific">Tetraselmis sp. GSL018</name>
    <dbReference type="NCBI Taxonomy" id="582737"/>
    <lineage>
        <taxon>Eukaryota</taxon>
        <taxon>Viridiplantae</taxon>
        <taxon>Chlorophyta</taxon>
        <taxon>core chlorophytes</taxon>
        <taxon>Chlorodendrophyceae</taxon>
        <taxon>Chlorodendrales</taxon>
        <taxon>Chlorodendraceae</taxon>
        <taxon>Tetraselmis</taxon>
    </lineage>
</organism>
<name>A0A061RJS1_9CHLO</name>
<reference evidence="1" key="1">
    <citation type="submission" date="2014-05" db="EMBL/GenBank/DDBJ databases">
        <title>The transcriptome of the halophilic microalga Tetraselmis sp. GSL018 isolated from the Great Salt Lake, Utah.</title>
        <authorList>
            <person name="Jinkerson R.E."/>
            <person name="D'Adamo S."/>
            <person name="Posewitz M.C."/>
        </authorList>
    </citation>
    <scope>NUCLEOTIDE SEQUENCE</scope>
    <source>
        <strain evidence="1">GSL018</strain>
    </source>
</reference>
<protein>
    <submittedName>
        <fullName evidence="1">Uncharacterized protein</fullName>
    </submittedName>
</protein>
<evidence type="ECO:0000313" key="1">
    <source>
        <dbReference type="EMBL" id="JAC71004.1"/>
    </source>
</evidence>
<accession>A0A061RJS1</accession>
<gene>
    <name evidence="1" type="ORF">TSPGSL018_2901</name>
</gene>
<feature type="non-terminal residue" evidence="1">
    <location>
        <position position="1"/>
    </location>
</feature>
<dbReference type="EMBL" id="GBEZ01015134">
    <property type="protein sequence ID" value="JAC71004.1"/>
    <property type="molecule type" value="Transcribed_RNA"/>
</dbReference>
<dbReference type="AlphaFoldDB" id="A0A061RJS1"/>
<sequence>ALSAAVPEAAQALLEDPGHALGVAGERVLPPPRSLAGALAAPRLRRGAGGQPVLLVNHPHPEAVREVAAVRARAAAVPSLAVARALEGPACARRSLRHALLHDAVHHAPLPAQVLAIHRACACRCCRVLDAVISPDVVLEVNVEQNSLPSLPIN</sequence>
<proteinExistence type="predicted"/>